<protein>
    <submittedName>
        <fullName evidence="2">DUF4339 domain-containing protein</fullName>
    </submittedName>
</protein>
<feature type="non-terminal residue" evidence="2">
    <location>
        <position position="91"/>
    </location>
</feature>
<comment type="caution">
    <text evidence="2">The sequence shown here is derived from an EMBL/GenBank/DDBJ whole genome shotgun (WGS) entry which is preliminary data.</text>
</comment>
<organism evidence="2 3">
    <name type="scientific">Alkalihalophilus lindianensis</name>
    <dbReference type="NCBI Taxonomy" id="1630542"/>
    <lineage>
        <taxon>Bacteria</taxon>
        <taxon>Bacillati</taxon>
        <taxon>Bacillota</taxon>
        <taxon>Bacilli</taxon>
        <taxon>Bacillales</taxon>
        <taxon>Bacillaceae</taxon>
        <taxon>Alkalihalophilus</taxon>
    </lineage>
</organism>
<evidence type="ECO:0000259" key="1">
    <source>
        <dbReference type="Pfam" id="PF14237"/>
    </source>
</evidence>
<feature type="non-terminal residue" evidence="2">
    <location>
        <position position="1"/>
    </location>
</feature>
<evidence type="ECO:0000313" key="2">
    <source>
        <dbReference type="EMBL" id="MDV2687072.1"/>
    </source>
</evidence>
<sequence length="91" mass="9302">SPPAAPVAAVETAWHYEQNGVPAGPLPESQIADLVARGAVQPGTRVWRTGMTDWASASAALPALFGAAPMQSALAAPTPVVHNVVVQNHVT</sequence>
<proteinExistence type="predicted"/>
<dbReference type="InterPro" id="IPR025640">
    <property type="entry name" value="GYF_2"/>
</dbReference>
<evidence type="ECO:0000313" key="3">
    <source>
        <dbReference type="Proteomes" id="UP001287282"/>
    </source>
</evidence>
<name>A0ABU3XGQ7_9BACI</name>
<accession>A0ABU3XGQ7</accession>
<feature type="domain" description="GYF" evidence="1">
    <location>
        <begin position="14"/>
        <end position="58"/>
    </location>
</feature>
<reference evidence="2 3" key="1">
    <citation type="submission" date="2023-10" db="EMBL/GenBank/DDBJ databases">
        <title>Screening of Alkalihalobacillus lindianensis BZ-TG-R113 and Its Alleviation of Salt Stress on Rapeseed Growth.</title>
        <authorList>
            <person name="Zhao B."/>
            <person name="Guo T."/>
        </authorList>
    </citation>
    <scope>NUCLEOTIDE SEQUENCE [LARGE SCALE GENOMIC DNA]</scope>
    <source>
        <strain evidence="2 3">BZ-TG-R113</strain>
    </source>
</reference>
<keyword evidence="3" id="KW-1185">Reference proteome</keyword>
<gene>
    <name evidence="2" type="ORF">RYX56_22240</name>
</gene>
<dbReference type="RefSeq" id="WP_317124101.1">
    <property type="nucleotide sequence ID" value="NZ_JAWJBA010000273.1"/>
</dbReference>
<dbReference type="Proteomes" id="UP001287282">
    <property type="component" value="Unassembled WGS sequence"/>
</dbReference>
<dbReference type="EMBL" id="JAWJBA010000273">
    <property type="protein sequence ID" value="MDV2687072.1"/>
    <property type="molecule type" value="Genomic_DNA"/>
</dbReference>
<dbReference type="Pfam" id="PF14237">
    <property type="entry name" value="GYF_2"/>
    <property type="match status" value="1"/>
</dbReference>